<dbReference type="GO" id="GO:0008967">
    <property type="term" value="F:phosphoglycolate phosphatase activity"/>
    <property type="evidence" value="ECO:0007669"/>
    <property type="project" value="TreeGrafter"/>
</dbReference>
<dbReference type="PANTHER" id="PTHR43434">
    <property type="entry name" value="PHOSPHOGLYCOLATE PHOSPHATASE"/>
    <property type="match status" value="1"/>
</dbReference>
<protein>
    <recommendedName>
        <fullName evidence="3">Haloacid dehalogenase domain protein hydrolase</fullName>
    </recommendedName>
</protein>
<dbReference type="STRING" id="497965.Cyan7822_0325"/>
<dbReference type="SUPFAM" id="SSF56784">
    <property type="entry name" value="HAD-like"/>
    <property type="match status" value="1"/>
</dbReference>
<dbReference type="HOGENOM" id="CLU_072689_1_0_3"/>
<dbReference type="InterPro" id="IPR036412">
    <property type="entry name" value="HAD-like_sf"/>
</dbReference>
<dbReference type="GO" id="GO:0005829">
    <property type="term" value="C:cytosol"/>
    <property type="evidence" value="ECO:0007669"/>
    <property type="project" value="TreeGrafter"/>
</dbReference>
<dbReference type="eggNOG" id="COG0546">
    <property type="taxonomic scope" value="Bacteria"/>
</dbReference>
<accession>E0U592</accession>
<organism evidence="1 2">
    <name type="scientific">Gloeothece verrucosa (strain PCC 7822)</name>
    <name type="common">Cyanothece sp. (strain PCC 7822)</name>
    <dbReference type="NCBI Taxonomy" id="497965"/>
    <lineage>
        <taxon>Bacteria</taxon>
        <taxon>Bacillati</taxon>
        <taxon>Cyanobacteriota</taxon>
        <taxon>Cyanophyceae</taxon>
        <taxon>Oscillatoriophycideae</taxon>
        <taxon>Chroococcales</taxon>
        <taxon>Aphanothecaceae</taxon>
        <taxon>Gloeothece</taxon>
        <taxon>Gloeothece verrucosa</taxon>
    </lineage>
</organism>
<dbReference type="EMBL" id="CP002198">
    <property type="protein sequence ID" value="ADN12371.1"/>
    <property type="molecule type" value="Genomic_DNA"/>
</dbReference>
<dbReference type="GO" id="GO:0006281">
    <property type="term" value="P:DNA repair"/>
    <property type="evidence" value="ECO:0007669"/>
    <property type="project" value="TreeGrafter"/>
</dbReference>
<dbReference type="Gene3D" id="3.40.50.1000">
    <property type="entry name" value="HAD superfamily/HAD-like"/>
    <property type="match status" value="1"/>
</dbReference>
<dbReference type="PANTHER" id="PTHR43434:SF21">
    <property type="entry name" value="SLL0295 PROTEIN"/>
    <property type="match status" value="1"/>
</dbReference>
<gene>
    <name evidence="1" type="ordered locus">Cyan7822_0325</name>
</gene>
<proteinExistence type="predicted"/>
<keyword evidence="2" id="KW-1185">Reference proteome</keyword>
<reference evidence="2" key="1">
    <citation type="journal article" date="2011" name="MBio">
        <title>Novel metabolic attributes of the genus Cyanothece, comprising a group of unicellular nitrogen-fixing Cyanobacteria.</title>
        <authorList>
            <person name="Bandyopadhyay A."/>
            <person name="Elvitigala T."/>
            <person name="Welsh E."/>
            <person name="Stockel J."/>
            <person name="Liberton M."/>
            <person name="Min H."/>
            <person name="Sherman L.A."/>
            <person name="Pakrasi H.B."/>
        </authorList>
    </citation>
    <scope>NUCLEOTIDE SEQUENCE [LARGE SCALE GENOMIC DNA]</scope>
    <source>
        <strain evidence="2">PCC 7822</strain>
    </source>
</reference>
<sequence length="260" mass="30223">MSKQSPTILALDFDGVICDGMLEYFQSSKRTYQKIWGSETCNIDDLASSFYRLRPVIEIGWEMPILIRALVLETPETEMFNNWSNICQKIISSENLNPKEITETLDAVRDEWIRTDLQGWLKLHQFYPGIIDKLSKVLHSSTQLYIITTKEGRFVKQLLEQQGINLSENAIFGKEVKRPKYETLRYILEIKSEIPKNIWFVEDLLKPLQLVQKAADLEGISLYLAAWGYNTEAIRDSLAHEPKIKLLSLEEFTEEFAKWP</sequence>
<dbReference type="KEGG" id="cyj:Cyan7822_0325"/>
<dbReference type="OrthoDB" id="368044at2"/>
<evidence type="ECO:0000313" key="1">
    <source>
        <dbReference type="EMBL" id="ADN12371.1"/>
    </source>
</evidence>
<dbReference type="Proteomes" id="UP000008206">
    <property type="component" value="Chromosome"/>
</dbReference>
<dbReference type="Pfam" id="PF13419">
    <property type="entry name" value="HAD_2"/>
    <property type="match status" value="1"/>
</dbReference>
<dbReference type="InterPro" id="IPR041492">
    <property type="entry name" value="HAD_2"/>
</dbReference>
<dbReference type="AlphaFoldDB" id="E0U592"/>
<dbReference type="InterPro" id="IPR050155">
    <property type="entry name" value="HAD-like_hydrolase_sf"/>
</dbReference>
<dbReference type="RefSeq" id="WP_013320481.1">
    <property type="nucleotide sequence ID" value="NC_014501.1"/>
</dbReference>
<dbReference type="InterPro" id="IPR023214">
    <property type="entry name" value="HAD_sf"/>
</dbReference>
<evidence type="ECO:0008006" key="3">
    <source>
        <dbReference type="Google" id="ProtNLM"/>
    </source>
</evidence>
<evidence type="ECO:0000313" key="2">
    <source>
        <dbReference type="Proteomes" id="UP000008206"/>
    </source>
</evidence>
<name>E0U592_GLOV7</name>